<sequence length="78" mass="8565">MVWHITQDWVIQSSFMSVTSAIAIRGSPHSFLQDITSHVSCISQLLLSHSLDCALLIEGFPMVDYIALATTIAEICLS</sequence>
<evidence type="ECO:0000313" key="2">
    <source>
        <dbReference type="Proteomes" id="UP000054217"/>
    </source>
</evidence>
<dbReference type="AlphaFoldDB" id="A0A0C3IP88"/>
<organism evidence="1 2">
    <name type="scientific">Pisolithus tinctorius Marx 270</name>
    <dbReference type="NCBI Taxonomy" id="870435"/>
    <lineage>
        <taxon>Eukaryota</taxon>
        <taxon>Fungi</taxon>
        <taxon>Dikarya</taxon>
        <taxon>Basidiomycota</taxon>
        <taxon>Agaricomycotina</taxon>
        <taxon>Agaricomycetes</taxon>
        <taxon>Agaricomycetidae</taxon>
        <taxon>Boletales</taxon>
        <taxon>Sclerodermatineae</taxon>
        <taxon>Pisolithaceae</taxon>
        <taxon>Pisolithus</taxon>
    </lineage>
</organism>
<protein>
    <submittedName>
        <fullName evidence="1">Uncharacterized protein</fullName>
    </submittedName>
</protein>
<dbReference type="InParanoid" id="A0A0C3IP88"/>
<dbReference type="Proteomes" id="UP000054217">
    <property type="component" value="Unassembled WGS sequence"/>
</dbReference>
<dbReference type="HOGENOM" id="CLU_2644785_0_0_1"/>
<dbReference type="EMBL" id="KN832012">
    <property type="protein sequence ID" value="KIN98772.1"/>
    <property type="molecule type" value="Genomic_DNA"/>
</dbReference>
<accession>A0A0C3IP88</accession>
<name>A0A0C3IP88_PISTI</name>
<reference evidence="2" key="2">
    <citation type="submission" date="2015-01" db="EMBL/GenBank/DDBJ databases">
        <title>Evolutionary Origins and Diversification of the Mycorrhizal Mutualists.</title>
        <authorList>
            <consortium name="DOE Joint Genome Institute"/>
            <consortium name="Mycorrhizal Genomics Consortium"/>
            <person name="Kohler A."/>
            <person name="Kuo A."/>
            <person name="Nagy L.G."/>
            <person name="Floudas D."/>
            <person name="Copeland A."/>
            <person name="Barry K.W."/>
            <person name="Cichocki N."/>
            <person name="Veneault-Fourrey C."/>
            <person name="LaButti K."/>
            <person name="Lindquist E.A."/>
            <person name="Lipzen A."/>
            <person name="Lundell T."/>
            <person name="Morin E."/>
            <person name="Murat C."/>
            <person name="Riley R."/>
            <person name="Ohm R."/>
            <person name="Sun H."/>
            <person name="Tunlid A."/>
            <person name="Henrissat B."/>
            <person name="Grigoriev I.V."/>
            <person name="Hibbett D.S."/>
            <person name="Martin F."/>
        </authorList>
    </citation>
    <scope>NUCLEOTIDE SEQUENCE [LARGE SCALE GENOMIC DNA]</scope>
    <source>
        <strain evidence="2">Marx 270</strain>
    </source>
</reference>
<proteinExistence type="predicted"/>
<reference evidence="1 2" key="1">
    <citation type="submission" date="2014-04" db="EMBL/GenBank/DDBJ databases">
        <authorList>
            <consortium name="DOE Joint Genome Institute"/>
            <person name="Kuo A."/>
            <person name="Kohler A."/>
            <person name="Costa M.D."/>
            <person name="Nagy L.G."/>
            <person name="Floudas D."/>
            <person name="Copeland A."/>
            <person name="Barry K.W."/>
            <person name="Cichocki N."/>
            <person name="Veneault-Fourrey C."/>
            <person name="LaButti K."/>
            <person name="Lindquist E.A."/>
            <person name="Lipzen A."/>
            <person name="Lundell T."/>
            <person name="Morin E."/>
            <person name="Murat C."/>
            <person name="Sun H."/>
            <person name="Tunlid A."/>
            <person name="Henrissat B."/>
            <person name="Grigoriev I.V."/>
            <person name="Hibbett D.S."/>
            <person name="Martin F."/>
            <person name="Nordberg H.P."/>
            <person name="Cantor M.N."/>
            <person name="Hua S.X."/>
        </authorList>
    </citation>
    <scope>NUCLEOTIDE SEQUENCE [LARGE SCALE GENOMIC DNA]</scope>
    <source>
        <strain evidence="1 2">Marx 270</strain>
    </source>
</reference>
<feature type="non-terminal residue" evidence="1">
    <location>
        <position position="78"/>
    </location>
</feature>
<keyword evidence="2" id="KW-1185">Reference proteome</keyword>
<evidence type="ECO:0000313" key="1">
    <source>
        <dbReference type="EMBL" id="KIN98772.1"/>
    </source>
</evidence>
<gene>
    <name evidence="1" type="ORF">M404DRAFT_1005112</name>
</gene>